<keyword evidence="3" id="KW-0963">Cytoplasm</keyword>
<name>A0ABN4DH79_9CORY</name>
<dbReference type="CDD" id="cd00446">
    <property type="entry name" value="GrpE"/>
    <property type="match status" value="1"/>
</dbReference>
<feature type="region of interest" description="Disordered" evidence="7">
    <location>
        <begin position="1"/>
        <end position="41"/>
    </location>
</feature>
<feature type="region of interest" description="Disordered" evidence="7">
    <location>
        <begin position="58"/>
        <end position="89"/>
    </location>
</feature>
<comment type="similarity">
    <text evidence="1 3 5">Belongs to the GrpE family.</text>
</comment>
<feature type="coiled-coil region" evidence="6">
    <location>
        <begin position="94"/>
        <end position="121"/>
    </location>
</feature>
<accession>A0ABN4DH79</accession>
<comment type="function">
    <text evidence="3 4">Participates actively in the response to hyperosmotic and heat shock by preventing the aggregation of stress-denatured proteins, in association with DnaK and GrpE. It is the nucleotide exchange factor for DnaK and may function as a thermosensor. Unfolded proteins bind initially to DnaJ; upon interaction with the DnaJ-bound protein, DnaK hydrolyzes its bound ATP, resulting in the formation of a stable complex. GrpE releases ADP from DnaK; ATP binding to DnaK triggers the release of the substrate protein, thus completing the reaction cycle. Several rounds of ATP-dependent interactions between DnaJ, DnaK and GrpE are required for fully efficient folding.</text>
</comment>
<dbReference type="InterPro" id="IPR009012">
    <property type="entry name" value="GrpE_head"/>
</dbReference>
<dbReference type="Pfam" id="PF01025">
    <property type="entry name" value="GrpE"/>
    <property type="match status" value="1"/>
</dbReference>
<feature type="compositionally biased region" description="Basic and acidic residues" evidence="7">
    <location>
        <begin position="29"/>
        <end position="38"/>
    </location>
</feature>
<keyword evidence="2 3" id="KW-0143">Chaperone</keyword>
<dbReference type="PROSITE" id="PS01071">
    <property type="entry name" value="GRPE"/>
    <property type="match status" value="1"/>
</dbReference>
<evidence type="ECO:0000313" key="9">
    <source>
        <dbReference type="Proteomes" id="UP000028504"/>
    </source>
</evidence>
<dbReference type="Gene3D" id="3.90.20.20">
    <property type="match status" value="1"/>
</dbReference>
<dbReference type="Proteomes" id="UP000028504">
    <property type="component" value="Chromosome"/>
</dbReference>
<evidence type="ECO:0000256" key="2">
    <source>
        <dbReference type="ARBA" id="ARBA00023186"/>
    </source>
</evidence>
<dbReference type="SUPFAM" id="SSF51064">
    <property type="entry name" value="Head domain of nucleotide exchange factor GrpE"/>
    <property type="match status" value="1"/>
</dbReference>
<dbReference type="NCBIfam" id="NF010761">
    <property type="entry name" value="PRK14164.1"/>
    <property type="match status" value="1"/>
</dbReference>
<dbReference type="PANTHER" id="PTHR21237:SF23">
    <property type="entry name" value="GRPE PROTEIN HOMOLOG, MITOCHONDRIAL"/>
    <property type="match status" value="1"/>
</dbReference>
<evidence type="ECO:0000256" key="3">
    <source>
        <dbReference type="HAMAP-Rule" id="MF_01151"/>
    </source>
</evidence>
<keyword evidence="6" id="KW-0175">Coiled coil</keyword>
<evidence type="ECO:0000256" key="4">
    <source>
        <dbReference type="RuleBase" id="RU000639"/>
    </source>
</evidence>
<comment type="subcellular location">
    <subcellularLocation>
        <location evidence="3">Cytoplasm</location>
    </subcellularLocation>
</comment>
<gene>
    <name evidence="3" type="primary">grpE</name>
    <name evidence="8" type="ORF">CATYP_09425</name>
</gene>
<dbReference type="EMBL" id="CP008944">
    <property type="protein sequence ID" value="AIG64737.1"/>
    <property type="molecule type" value="Genomic_DNA"/>
</dbReference>
<keyword evidence="9" id="KW-1185">Reference proteome</keyword>
<keyword evidence="3 4" id="KW-0346">Stress response</keyword>
<dbReference type="Gene3D" id="2.30.22.10">
    <property type="entry name" value="Head domain of nucleotide exchange factor GrpE"/>
    <property type="match status" value="1"/>
</dbReference>
<sequence>MSDNPGDPDATDPEATSPDQAEAAAAEAARADAVRDAADEGFAEEDLADIDAALAGVDQEFAEDPAAQQAEVADAEAEHAAGEGTVDDGLTRQLAERTEDLQRLNAEYTNYRRRTERERAAAVDQARASVIAQLLPILDDLALAKKHGDLDEGPLKAFADKLTNTLESLGLKAFGAPGEEFDPEIHEAVQDMSSGDEKVLGEVLRRGYLLGEKTVRTAMVIIGDPADGAAAPEDGQEAE</sequence>
<dbReference type="HAMAP" id="MF_01151">
    <property type="entry name" value="GrpE"/>
    <property type="match status" value="1"/>
</dbReference>
<dbReference type="InterPro" id="IPR013805">
    <property type="entry name" value="GrpE_CC"/>
</dbReference>
<dbReference type="InterPro" id="IPR000740">
    <property type="entry name" value="GrpE"/>
</dbReference>
<organism evidence="8 9">
    <name type="scientific">Corynebacterium atypicum</name>
    <dbReference type="NCBI Taxonomy" id="191610"/>
    <lineage>
        <taxon>Bacteria</taxon>
        <taxon>Bacillati</taxon>
        <taxon>Actinomycetota</taxon>
        <taxon>Actinomycetes</taxon>
        <taxon>Mycobacteriales</taxon>
        <taxon>Corynebacteriaceae</taxon>
        <taxon>Corynebacterium</taxon>
    </lineage>
</organism>
<evidence type="ECO:0000256" key="5">
    <source>
        <dbReference type="RuleBase" id="RU004478"/>
    </source>
</evidence>
<comment type="subunit">
    <text evidence="3">Homodimer.</text>
</comment>
<proteinExistence type="inferred from homology"/>
<evidence type="ECO:0000256" key="7">
    <source>
        <dbReference type="SAM" id="MobiDB-lite"/>
    </source>
</evidence>
<protein>
    <recommendedName>
        <fullName evidence="3 4">Protein GrpE</fullName>
    </recommendedName>
    <alternativeName>
        <fullName evidence="3">HSP-70 cofactor</fullName>
    </alternativeName>
</protein>
<evidence type="ECO:0000256" key="6">
    <source>
        <dbReference type="SAM" id="Coils"/>
    </source>
</evidence>
<evidence type="ECO:0000256" key="1">
    <source>
        <dbReference type="ARBA" id="ARBA00009054"/>
    </source>
</evidence>
<dbReference type="SUPFAM" id="SSF58014">
    <property type="entry name" value="Coiled-coil domain of nucleotide exchange factor GrpE"/>
    <property type="match status" value="1"/>
</dbReference>
<reference evidence="8 9" key="1">
    <citation type="submission" date="2014-07" db="EMBL/GenBank/DDBJ databases">
        <title>Complete genome sequence of Corynebacterium atypicum DSM 44849: identifiction of the mycolic acid biosynthesis genes.</title>
        <authorList>
            <person name="Tippelt A."/>
            <person name="Mollmann S."/>
            <person name="Albersmeier A."/>
            <person name="Jaenicke S."/>
            <person name="Ruckert C."/>
            <person name="Tauch A."/>
        </authorList>
    </citation>
    <scope>NUCLEOTIDE SEQUENCE [LARGE SCALE GENOMIC DNA]</scope>
    <source>
        <strain evidence="8 9">R2070</strain>
    </source>
</reference>
<evidence type="ECO:0000313" key="8">
    <source>
        <dbReference type="EMBL" id="AIG64737.1"/>
    </source>
</evidence>
<dbReference type="PANTHER" id="PTHR21237">
    <property type="entry name" value="GRPE PROTEIN"/>
    <property type="match status" value="1"/>
</dbReference>
<dbReference type="PRINTS" id="PR00773">
    <property type="entry name" value="GRPEPROTEIN"/>
</dbReference>